<evidence type="ECO:0000313" key="4">
    <source>
        <dbReference type="EMBL" id="GLR18148.1"/>
    </source>
</evidence>
<dbReference type="EMBL" id="BSOH01000015">
    <property type="protein sequence ID" value="GLR18148.1"/>
    <property type="molecule type" value="Genomic_DNA"/>
</dbReference>
<dbReference type="Proteomes" id="UP001156666">
    <property type="component" value="Unassembled WGS sequence"/>
</dbReference>
<dbReference type="PROSITE" id="PS01031">
    <property type="entry name" value="SHSP"/>
    <property type="match status" value="1"/>
</dbReference>
<dbReference type="CDD" id="cd06464">
    <property type="entry name" value="ACD_sHsps-like"/>
    <property type="match status" value="1"/>
</dbReference>
<accession>A0AA37WES3</accession>
<dbReference type="PANTHER" id="PTHR11527">
    <property type="entry name" value="HEAT-SHOCK PROTEIN 20 FAMILY MEMBER"/>
    <property type="match status" value="1"/>
</dbReference>
<dbReference type="SUPFAM" id="SSF49764">
    <property type="entry name" value="HSP20-like chaperones"/>
    <property type="match status" value="1"/>
</dbReference>
<dbReference type="AlphaFoldDB" id="A0AA37WES3"/>
<evidence type="ECO:0000313" key="5">
    <source>
        <dbReference type="Proteomes" id="UP001156666"/>
    </source>
</evidence>
<feature type="domain" description="SHSP" evidence="3">
    <location>
        <begin position="23"/>
        <end position="137"/>
    </location>
</feature>
<proteinExistence type="inferred from homology"/>
<dbReference type="InterPro" id="IPR031107">
    <property type="entry name" value="Small_HSP"/>
</dbReference>
<comment type="caution">
    <text evidence="4">The sequence shown here is derived from an EMBL/GenBank/DDBJ whole genome shotgun (WGS) entry which is preliminary data.</text>
</comment>
<dbReference type="RefSeq" id="WP_235294422.1">
    <property type="nucleotide sequence ID" value="NZ_BSOH01000015.1"/>
</dbReference>
<evidence type="ECO:0000259" key="3">
    <source>
        <dbReference type="PROSITE" id="PS01031"/>
    </source>
</evidence>
<reference evidence="4" key="1">
    <citation type="journal article" date="2014" name="Int. J. Syst. Evol. Microbiol.">
        <title>Complete genome sequence of Corynebacterium casei LMG S-19264T (=DSM 44701T), isolated from a smear-ripened cheese.</title>
        <authorList>
            <consortium name="US DOE Joint Genome Institute (JGI-PGF)"/>
            <person name="Walter F."/>
            <person name="Albersmeier A."/>
            <person name="Kalinowski J."/>
            <person name="Ruckert C."/>
        </authorList>
    </citation>
    <scope>NUCLEOTIDE SEQUENCE</scope>
    <source>
        <strain evidence="4">NBRC 108769</strain>
    </source>
</reference>
<dbReference type="Gene3D" id="2.60.40.790">
    <property type="match status" value="1"/>
</dbReference>
<keyword evidence="5" id="KW-1185">Reference proteome</keyword>
<name>A0AA37WES3_9BACT</name>
<dbReference type="InterPro" id="IPR002068">
    <property type="entry name" value="A-crystallin/Hsp20_dom"/>
</dbReference>
<evidence type="ECO:0000256" key="1">
    <source>
        <dbReference type="PROSITE-ProRule" id="PRU00285"/>
    </source>
</evidence>
<protein>
    <recommendedName>
        <fullName evidence="3">SHSP domain-containing protein</fullName>
    </recommendedName>
</protein>
<reference evidence="4" key="2">
    <citation type="submission" date="2023-01" db="EMBL/GenBank/DDBJ databases">
        <title>Draft genome sequence of Portibacter lacus strain NBRC 108769.</title>
        <authorList>
            <person name="Sun Q."/>
            <person name="Mori K."/>
        </authorList>
    </citation>
    <scope>NUCLEOTIDE SEQUENCE</scope>
    <source>
        <strain evidence="4">NBRC 108769</strain>
    </source>
</reference>
<comment type="similarity">
    <text evidence="1 2">Belongs to the small heat shock protein (HSP20) family.</text>
</comment>
<sequence length="137" mass="15831">MYLKRVKPFGDEIFNRSISDFIGTDYTVNQPAANIVELDEKFIISFATPGLEKENFTIKVDKNHLIVGADVKNEVESEDGKFTRREFNYESFKRRFFLPKTVNKDQISAEYNNGILTISLDKKEEAKEKEAIEIAIK</sequence>
<gene>
    <name evidence="4" type="ORF">GCM10007940_27630</name>
</gene>
<evidence type="ECO:0000256" key="2">
    <source>
        <dbReference type="RuleBase" id="RU003616"/>
    </source>
</evidence>
<dbReference type="Pfam" id="PF00011">
    <property type="entry name" value="HSP20"/>
    <property type="match status" value="1"/>
</dbReference>
<organism evidence="4 5">
    <name type="scientific">Portibacter lacus</name>
    <dbReference type="NCBI Taxonomy" id="1099794"/>
    <lineage>
        <taxon>Bacteria</taxon>
        <taxon>Pseudomonadati</taxon>
        <taxon>Bacteroidota</taxon>
        <taxon>Saprospiria</taxon>
        <taxon>Saprospirales</taxon>
        <taxon>Haliscomenobacteraceae</taxon>
        <taxon>Portibacter</taxon>
    </lineage>
</organism>
<dbReference type="InterPro" id="IPR008978">
    <property type="entry name" value="HSP20-like_chaperone"/>
</dbReference>